<dbReference type="Proteomes" id="UP000219215">
    <property type="component" value="Chromosome DPRO"/>
</dbReference>
<organism evidence="1 2">
    <name type="scientific">Pseudodesulfovibrio profundus</name>
    <dbReference type="NCBI Taxonomy" id="57320"/>
    <lineage>
        <taxon>Bacteria</taxon>
        <taxon>Pseudomonadati</taxon>
        <taxon>Thermodesulfobacteriota</taxon>
        <taxon>Desulfovibrionia</taxon>
        <taxon>Desulfovibrionales</taxon>
        <taxon>Desulfovibrionaceae</taxon>
    </lineage>
</organism>
<reference evidence="2" key="1">
    <citation type="submission" date="2017-09" db="EMBL/GenBank/DDBJ databases">
        <authorList>
            <person name="Regsiter A."/>
            <person name="William W."/>
        </authorList>
    </citation>
    <scope>NUCLEOTIDE SEQUENCE [LARGE SCALE GENOMIC DNA]</scope>
    <source>
        <strain evidence="2">500-1</strain>
    </source>
</reference>
<evidence type="ECO:0000313" key="2">
    <source>
        <dbReference type="Proteomes" id="UP000219215"/>
    </source>
</evidence>
<gene>
    <name evidence="1" type="ORF">DPRO_1671</name>
</gene>
<accession>A0A2C8F7R9</accession>
<name>A0A2C8F7R9_9BACT</name>
<dbReference type="EMBL" id="LT907975">
    <property type="protein sequence ID" value="SOB58571.1"/>
    <property type="molecule type" value="Genomic_DNA"/>
</dbReference>
<dbReference type="AlphaFoldDB" id="A0A2C8F7R9"/>
<keyword evidence="2" id="KW-1185">Reference proteome</keyword>
<sequence length="52" mass="5908">MKVKGTGYHSPLWNDNANYLNEIENLLRGFEKLVLLWFQVIAGRDTPCIGAT</sequence>
<evidence type="ECO:0000313" key="1">
    <source>
        <dbReference type="EMBL" id="SOB58571.1"/>
    </source>
</evidence>
<proteinExistence type="predicted"/>
<dbReference type="KEGG" id="pprf:DPRO_1671"/>
<protein>
    <submittedName>
        <fullName evidence="1">Uncharacterized protein</fullName>
    </submittedName>
</protein>